<dbReference type="OrthoDB" id="671595at2759"/>
<comment type="caution">
    <text evidence="4">The sequence shown here is derived from an EMBL/GenBank/DDBJ whole genome shotgun (WGS) entry which is preliminary data.</text>
</comment>
<accession>A0A0C2MP17</accession>
<dbReference type="EMBL" id="JWZT01003606">
    <property type="protein sequence ID" value="KII66100.1"/>
    <property type="molecule type" value="Genomic_DNA"/>
</dbReference>
<dbReference type="InterPro" id="IPR023796">
    <property type="entry name" value="Serpin_dom"/>
</dbReference>
<evidence type="ECO:0000313" key="4">
    <source>
        <dbReference type="EMBL" id="KII66100.1"/>
    </source>
</evidence>
<dbReference type="InterPro" id="IPR042185">
    <property type="entry name" value="Serpin_sf_2"/>
</dbReference>
<dbReference type="PANTHER" id="PTHR11461">
    <property type="entry name" value="SERINE PROTEASE INHIBITOR, SERPIN"/>
    <property type="match status" value="1"/>
</dbReference>
<protein>
    <submittedName>
        <fullName evidence="4">Serine proteinase inhibitor 1</fullName>
    </submittedName>
</protein>
<dbReference type="PANTHER" id="PTHR11461:SF211">
    <property type="entry name" value="GH10112P-RELATED"/>
    <property type="match status" value="1"/>
</dbReference>
<dbReference type="Gene3D" id="3.30.497.10">
    <property type="entry name" value="Antithrombin, subunit I, domain 2"/>
    <property type="match status" value="1"/>
</dbReference>
<dbReference type="Pfam" id="PF00079">
    <property type="entry name" value="Serpin"/>
    <property type="match status" value="1"/>
</dbReference>
<dbReference type="CDD" id="cd00172">
    <property type="entry name" value="serpin"/>
    <property type="match status" value="1"/>
</dbReference>
<dbReference type="InterPro" id="IPR023795">
    <property type="entry name" value="Serpin_CS"/>
</dbReference>
<dbReference type="GO" id="GO:0005615">
    <property type="term" value="C:extracellular space"/>
    <property type="evidence" value="ECO:0007669"/>
    <property type="project" value="InterPro"/>
</dbReference>
<dbReference type="InterPro" id="IPR000215">
    <property type="entry name" value="Serpin_fam"/>
</dbReference>
<organism evidence="4 5">
    <name type="scientific">Thelohanellus kitauei</name>
    <name type="common">Myxosporean</name>
    <dbReference type="NCBI Taxonomy" id="669202"/>
    <lineage>
        <taxon>Eukaryota</taxon>
        <taxon>Metazoa</taxon>
        <taxon>Cnidaria</taxon>
        <taxon>Myxozoa</taxon>
        <taxon>Myxosporea</taxon>
        <taxon>Bivalvulida</taxon>
        <taxon>Platysporina</taxon>
        <taxon>Myxobolidae</taxon>
        <taxon>Thelohanellus</taxon>
    </lineage>
</organism>
<dbReference type="InterPro" id="IPR036186">
    <property type="entry name" value="Serpin_sf"/>
</dbReference>
<dbReference type="Gene3D" id="2.30.39.10">
    <property type="entry name" value="Alpha-1-antitrypsin, domain 1"/>
    <property type="match status" value="1"/>
</dbReference>
<dbReference type="SUPFAM" id="SSF56574">
    <property type="entry name" value="Serpins"/>
    <property type="match status" value="1"/>
</dbReference>
<comment type="similarity">
    <text evidence="1 2">Belongs to the serpin family.</text>
</comment>
<sequence>MSGEVVNRFTFDVLNQLYLSQNSTGNIAFSGKVLYLIIGAISIGLRGRSHEKLSKFLHRDVDQSIDNEDWVKSENAKWWSELRRKPMIERSSKISIIYPGQLSAHYERISRQIFGLDDTQIDLSNAEESADEINGWISRTVYDDNRWNVVRKSMVSENKILLISTVRFELRWKTQFYKYRSDPLFYGENQEVFQVEMMSKLESIRIFIPQNNHFNIIFKPTEHHDLLLVIVVQRNANSIAEMLNSFKVEQLPIYFDQSEKKFVNFVLPKFKIPAAHDFVPALMKLGLTDIFYQNDTDFGRMTNHSVIMENLIQVTSVSVDEFGINSYDPNEVTSTLVQSHVDEFLVNRPFLFLLYSIRNDLVHFSALVKKP</sequence>
<keyword evidence="5" id="KW-1185">Reference proteome</keyword>
<dbReference type="OMA" id="PFYYAIY"/>
<proteinExistence type="inferred from homology"/>
<name>A0A0C2MP17_THEKT</name>
<gene>
    <name evidence="4" type="ORF">RF11_00883</name>
</gene>
<evidence type="ECO:0000256" key="2">
    <source>
        <dbReference type="RuleBase" id="RU000411"/>
    </source>
</evidence>
<dbReference type="GO" id="GO:0004867">
    <property type="term" value="F:serine-type endopeptidase inhibitor activity"/>
    <property type="evidence" value="ECO:0007669"/>
    <property type="project" value="InterPro"/>
</dbReference>
<dbReference type="PROSITE" id="PS00284">
    <property type="entry name" value="SERPIN"/>
    <property type="match status" value="1"/>
</dbReference>
<feature type="domain" description="Serpin" evidence="3">
    <location>
        <begin position="11"/>
        <end position="371"/>
    </location>
</feature>
<reference evidence="4 5" key="1">
    <citation type="journal article" date="2014" name="Genome Biol. Evol.">
        <title>The genome of the myxosporean Thelohanellus kitauei shows adaptations to nutrient acquisition within its fish host.</title>
        <authorList>
            <person name="Yang Y."/>
            <person name="Xiong J."/>
            <person name="Zhou Z."/>
            <person name="Huo F."/>
            <person name="Miao W."/>
            <person name="Ran C."/>
            <person name="Liu Y."/>
            <person name="Zhang J."/>
            <person name="Feng J."/>
            <person name="Wang M."/>
            <person name="Wang M."/>
            <person name="Wang L."/>
            <person name="Yao B."/>
        </authorList>
    </citation>
    <scope>NUCLEOTIDE SEQUENCE [LARGE SCALE GENOMIC DNA]</scope>
    <source>
        <strain evidence="4">Wuqing</strain>
    </source>
</reference>
<evidence type="ECO:0000259" key="3">
    <source>
        <dbReference type="SMART" id="SM00093"/>
    </source>
</evidence>
<dbReference type="Proteomes" id="UP000031668">
    <property type="component" value="Unassembled WGS sequence"/>
</dbReference>
<dbReference type="SMART" id="SM00093">
    <property type="entry name" value="SERPIN"/>
    <property type="match status" value="1"/>
</dbReference>
<dbReference type="InterPro" id="IPR042178">
    <property type="entry name" value="Serpin_sf_1"/>
</dbReference>
<evidence type="ECO:0000313" key="5">
    <source>
        <dbReference type="Proteomes" id="UP000031668"/>
    </source>
</evidence>
<evidence type="ECO:0000256" key="1">
    <source>
        <dbReference type="ARBA" id="ARBA00009500"/>
    </source>
</evidence>
<dbReference type="AlphaFoldDB" id="A0A0C2MP17"/>